<sequence length="192" mass="21953">MKGYTFASCRWRALDREGDDSCRLARTDVGWILVGHARFRDESGFAALDYVVRCDQEWSTLGADVAGVHQGREVKLQIVRENDVWTLNDVQQPKVANSEFIDFSFTPATNVMPLWKLAGTSSDRVRISAAWLKYPDTELRPLHQEYRKTKFPGRVTYLAEQTGYKTTLQVDNSRFVTLYPGVWEGEVTHEAT</sequence>
<reference evidence="1 2" key="1">
    <citation type="submission" date="2017-03" db="EMBL/GenBank/DDBJ databases">
        <authorList>
            <person name="Afonso C.L."/>
            <person name="Miller P.J."/>
            <person name="Scott M.A."/>
            <person name="Spackman E."/>
            <person name="Goraichik I."/>
            <person name="Dimitrov K.M."/>
            <person name="Suarez D.L."/>
            <person name="Swayne D.E."/>
        </authorList>
    </citation>
    <scope>NUCLEOTIDE SEQUENCE [LARGE SCALE GENOMIC DNA]</scope>
    <source>
        <strain evidence="1 2">CECT 7745</strain>
    </source>
</reference>
<protein>
    <recommendedName>
        <fullName evidence="3">Glycolipid-binding protein</fullName>
    </recommendedName>
</protein>
<gene>
    <name evidence="1" type="ORF">ROA7745_02730</name>
</gene>
<dbReference type="AlphaFoldDB" id="A0A1X7BTD9"/>
<dbReference type="Proteomes" id="UP000193224">
    <property type="component" value="Unassembled WGS sequence"/>
</dbReference>
<accession>A0A1X7BTD9</accession>
<dbReference type="EMBL" id="FWXB01000010">
    <property type="protein sequence ID" value="SMC12897.1"/>
    <property type="molecule type" value="Genomic_DNA"/>
</dbReference>
<evidence type="ECO:0000313" key="2">
    <source>
        <dbReference type="Proteomes" id="UP000193224"/>
    </source>
</evidence>
<dbReference type="InterPro" id="IPR009467">
    <property type="entry name" value="Glycolipid-bd_prot_put"/>
</dbReference>
<organism evidence="1 2">
    <name type="scientific">Roseovarius aestuarii</name>
    <dbReference type="NCBI Taxonomy" id="475083"/>
    <lineage>
        <taxon>Bacteria</taxon>
        <taxon>Pseudomonadati</taxon>
        <taxon>Pseudomonadota</taxon>
        <taxon>Alphaproteobacteria</taxon>
        <taxon>Rhodobacterales</taxon>
        <taxon>Roseobacteraceae</taxon>
        <taxon>Roseovarius</taxon>
    </lineage>
</organism>
<dbReference type="OrthoDB" id="7347529at2"/>
<evidence type="ECO:0008006" key="3">
    <source>
        <dbReference type="Google" id="ProtNLM"/>
    </source>
</evidence>
<name>A0A1X7BTD9_9RHOB</name>
<dbReference type="Pfam" id="PF06475">
    <property type="entry name" value="Glycolipid_bind"/>
    <property type="match status" value="1"/>
</dbReference>
<evidence type="ECO:0000313" key="1">
    <source>
        <dbReference type="EMBL" id="SMC12897.1"/>
    </source>
</evidence>
<proteinExistence type="predicted"/>
<dbReference type="SUPFAM" id="SSF159275">
    <property type="entry name" value="PA1994-like"/>
    <property type="match status" value="1"/>
</dbReference>
<keyword evidence="2" id="KW-1185">Reference proteome</keyword>
<dbReference type="RefSeq" id="WP_085800849.1">
    <property type="nucleotide sequence ID" value="NZ_FWXB01000010.1"/>
</dbReference>